<comment type="caution">
    <text evidence="7">The sequence shown here is derived from an EMBL/GenBank/DDBJ whole genome shotgun (WGS) entry which is preliminary data.</text>
</comment>
<dbReference type="PROSITE" id="PS00421">
    <property type="entry name" value="TM4_1"/>
    <property type="match status" value="1"/>
</dbReference>
<dbReference type="PANTHER" id="PTHR19282:SF552">
    <property type="entry name" value="TETRASPANIN"/>
    <property type="match status" value="1"/>
</dbReference>
<evidence type="ECO:0000256" key="5">
    <source>
        <dbReference type="ARBA" id="ARBA00023136"/>
    </source>
</evidence>
<accession>A0A8S1DAT0</accession>
<feature type="transmembrane region" description="Helical" evidence="6">
    <location>
        <begin position="336"/>
        <end position="359"/>
    </location>
</feature>
<evidence type="ECO:0000256" key="1">
    <source>
        <dbReference type="ARBA" id="ARBA00004141"/>
    </source>
</evidence>
<reference evidence="7 8" key="1">
    <citation type="submission" date="2020-04" db="EMBL/GenBank/DDBJ databases">
        <authorList>
            <person name="Alioto T."/>
            <person name="Alioto T."/>
            <person name="Gomez Garrido J."/>
        </authorList>
    </citation>
    <scope>NUCLEOTIDE SEQUENCE [LARGE SCALE GENOMIC DNA]</scope>
</reference>
<evidence type="ECO:0008006" key="9">
    <source>
        <dbReference type="Google" id="ProtNLM"/>
    </source>
</evidence>
<dbReference type="PRINTS" id="PR00259">
    <property type="entry name" value="TMFOUR"/>
</dbReference>
<comment type="subcellular location">
    <subcellularLocation>
        <location evidence="1">Membrane</location>
        <topology evidence="1">Multi-pass membrane protein</topology>
    </subcellularLocation>
</comment>
<dbReference type="CDD" id="cd03156">
    <property type="entry name" value="uroplakin_I_like_LEL"/>
    <property type="match status" value="1"/>
</dbReference>
<feature type="transmembrane region" description="Helical" evidence="6">
    <location>
        <begin position="201"/>
        <end position="222"/>
    </location>
</feature>
<keyword evidence="5 6" id="KW-0472">Membrane</keyword>
<dbReference type="InterPro" id="IPR008952">
    <property type="entry name" value="Tetraspanin_EC2_sf"/>
</dbReference>
<proteinExistence type="inferred from homology"/>
<evidence type="ECO:0000313" key="7">
    <source>
        <dbReference type="EMBL" id="CAB3377345.1"/>
    </source>
</evidence>
<name>A0A8S1DAT0_9INSE</name>
<evidence type="ECO:0000256" key="2">
    <source>
        <dbReference type="ARBA" id="ARBA00006840"/>
    </source>
</evidence>
<feature type="transmembrane region" description="Helical" evidence="6">
    <location>
        <begin position="117"/>
        <end position="138"/>
    </location>
</feature>
<dbReference type="PANTHER" id="PTHR19282">
    <property type="entry name" value="TETRASPANIN"/>
    <property type="match status" value="1"/>
</dbReference>
<protein>
    <recommendedName>
        <fullName evidence="9">Tetraspanin</fullName>
    </recommendedName>
</protein>
<evidence type="ECO:0000256" key="4">
    <source>
        <dbReference type="ARBA" id="ARBA00022989"/>
    </source>
</evidence>
<dbReference type="Gene3D" id="1.10.1450.10">
    <property type="entry name" value="Tetraspanin"/>
    <property type="match status" value="1"/>
</dbReference>
<dbReference type="EMBL" id="CADEPI010000144">
    <property type="protein sequence ID" value="CAB3377345.1"/>
    <property type="molecule type" value="Genomic_DNA"/>
</dbReference>
<sequence>MNAGAWIMEGSGVRSAEGDSECKPSYYRYRQSCSYLACWFVLIRLARRRRNACFSRTQIFAKNVTCGPTDSLFLREIVIFSTANHYIIERKQAREAFLSSRMAADCGIVVAKYCLKLFNFLFFIAGAILLSVGFWLAIDKNSFVRLLTKISQDTTLHQFSQPTVIEQASWILIAAGGFVFVLSCLGYCGAYQESPFMLGTYSILVVAILALEITAAGLAINYKTEADTNTREFLKSTISKYYATADKADAVTLMWNYLMAQFKCCGVENYRDFSLSEKWQLSNKVVPNACCVLEGDIQLFKPKDPACPDRPSESNSYYNKGCYQALYSWVKTNLDLVIAVCLSLASIQVLGIIFACCLCHKLGG</sequence>
<dbReference type="OrthoDB" id="6134317at2759"/>
<dbReference type="SUPFAM" id="SSF48652">
    <property type="entry name" value="Tetraspanin"/>
    <property type="match status" value="1"/>
</dbReference>
<dbReference type="InterPro" id="IPR018499">
    <property type="entry name" value="Tetraspanin/Peripherin"/>
</dbReference>
<dbReference type="GO" id="GO:0005886">
    <property type="term" value="C:plasma membrane"/>
    <property type="evidence" value="ECO:0007669"/>
    <property type="project" value="TreeGrafter"/>
</dbReference>
<feature type="transmembrane region" description="Helical" evidence="6">
    <location>
        <begin position="168"/>
        <end position="189"/>
    </location>
</feature>
<keyword evidence="3 6" id="KW-0812">Transmembrane</keyword>
<dbReference type="AlphaFoldDB" id="A0A8S1DAT0"/>
<evidence type="ECO:0000256" key="3">
    <source>
        <dbReference type="ARBA" id="ARBA00022692"/>
    </source>
</evidence>
<keyword evidence="8" id="KW-1185">Reference proteome</keyword>
<dbReference type="Pfam" id="PF00335">
    <property type="entry name" value="Tetraspanin"/>
    <property type="match status" value="1"/>
</dbReference>
<evidence type="ECO:0000313" key="8">
    <source>
        <dbReference type="Proteomes" id="UP000494165"/>
    </source>
</evidence>
<evidence type="ECO:0000256" key="6">
    <source>
        <dbReference type="SAM" id="Phobius"/>
    </source>
</evidence>
<comment type="similarity">
    <text evidence="2">Belongs to the tetraspanin (TM4SF) family.</text>
</comment>
<gene>
    <name evidence="7" type="ORF">CLODIP_2_CD13961</name>
</gene>
<dbReference type="InterPro" id="IPR018503">
    <property type="entry name" value="Tetraspanin_CS"/>
</dbReference>
<keyword evidence="4 6" id="KW-1133">Transmembrane helix</keyword>
<dbReference type="Proteomes" id="UP000494165">
    <property type="component" value="Unassembled WGS sequence"/>
</dbReference>
<organism evidence="7 8">
    <name type="scientific">Cloeon dipterum</name>
    <dbReference type="NCBI Taxonomy" id="197152"/>
    <lineage>
        <taxon>Eukaryota</taxon>
        <taxon>Metazoa</taxon>
        <taxon>Ecdysozoa</taxon>
        <taxon>Arthropoda</taxon>
        <taxon>Hexapoda</taxon>
        <taxon>Insecta</taxon>
        <taxon>Pterygota</taxon>
        <taxon>Palaeoptera</taxon>
        <taxon>Ephemeroptera</taxon>
        <taxon>Pisciforma</taxon>
        <taxon>Baetidae</taxon>
        <taxon>Cloeon</taxon>
    </lineage>
</organism>